<protein>
    <submittedName>
        <fullName evidence="1">Uncharacterized protein</fullName>
    </submittedName>
</protein>
<proteinExistence type="predicted"/>
<comment type="caution">
    <text evidence="1">The sequence shown here is derived from an EMBL/GenBank/DDBJ whole genome shotgun (WGS) entry which is preliminary data.</text>
</comment>
<feature type="non-terminal residue" evidence="1">
    <location>
        <position position="153"/>
    </location>
</feature>
<evidence type="ECO:0000313" key="1">
    <source>
        <dbReference type="EMBL" id="CAK0859397.1"/>
    </source>
</evidence>
<sequence length="153" mass="16594">MSGVSDTWFAALRDVGSDTAVGDVDETWLSALGATSDEADAGQELPQPSGADWLADVDALSRDDCPVDGDVDDKPDHAGELVAAEVKKDVYWASHACRHVPDNDLDESALKVATELMDHNPLTGRITANARYLDEDRRTYRDTLKIMAVCAFQ</sequence>
<keyword evidence="2" id="KW-1185">Reference proteome</keyword>
<gene>
    <name evidence="1" type="ORF">PCOR1329_LOCUS48782</name>
</gene>
<accession>A0ABN9UI97</accession>
<name>A0ABN9UI97_9DINO</name>
<reference evidence="1" key="1">
    <citation type="submission" date="2023-10" db="EMBL/GenBank/DDBJ databases">
        <authorList>
            <person name="Chen Y."/>
            <person name="Shah S."/>
            <person name="Dougan E. K."/>
            <person name="Thang M."/>
            <person name="Chan C."/>
        </authorList>
    </citation>
    <scope>NUCLEOTIDE SEQUENCE [LARGE SCALE GENOMIC DNA]</scope>
</reference>
<dbReference type="EMBL" id="CAUYUJ010015898">
    <property type="protein sequence ID" value="CAK0859397.1"/>
    <property type="molecule type" value="Genomic_DNA"/>
</dbReference>
<dbReference type="Proteomes" id="UP001189429">
    <property type="component" value="Unassembled WGS sequence"/>
</dbReference>
<evidence type="ECO:0000313" key="2">
    <source>
        <dbReference type="Proteomes" id="UP001189429"/>
    </source>
</evidence>
<organism evidence="1 2">
    <name type="scientific">Prorocentrum cordatum</name>
    <dbReference type="NCBI Taxonomy" id="2364126"/>
    <lineage>
        <taxon>Eukaryota</taxon>
        <taxon>Sar</taxon>
        <taxon>Alveolata</taxon>
        <taxon>Dinophyceae</taxon>
        <taxon>Prorocentrales</taxon>
        <taxon>Prorocentraceae</taxon>
        <taxon>Prorocentrum</taxon>
    </lineage>
</organism>